<dbReference type="InterPro" id="IPR002347">
    <property type="entry name" value="SDR_fam"/>
</dbReference>
<proteinExistence type="inferred from homology"/>
<dbReference type="Gene3D" id="3.40.50.720">
    <property type="entry name" value="NAD(P)-binding Rossmann-like Domain"/>
    <property type="match status" value="1"/>
</dbReference>
<dbReference type="PRINTS" id="PR00081">
    <property type="entry name" value="GDHRDH"/>
</dbReference>
<evidence type="ECO:0000313" key="2">
    <source>
        <dbReference type="EMBL" id="KAA0714939.1"/>
    </source>
</evidence>
<dbReference type="Proteomes" id="UP000324632">
    <property type="component" value="Chromosome 11"/>
</dbReference>
<dbReference type="GO" id="GO:0016491">
    <property type="term" value="F:oxidoreductase activity"/>
    <property type="evidence" value="ECO:0007669"/>
    <property type="project" value="TreeGrafter"/>
</dbReference>
<comment type="similarity">
    <text evidence="1">Belongs to the short-chain dehydrogenases/reductases (SDR) family.</text>
</comment>
<protein>
    <submittedName>
        <fullName evidence="2">L-xylulose reductase</fullName>
    </submittedName>
</protein>
<dbReference type="EMBL" id="SOYY01000011">
    <property type="protein sequence ID" value="KAA0714939.1"/>
    <property type="molecule type" value="Genomic_DNA"/>
</dbReference>
<dbReference type="PRINTS" id="PR00080">
    <property type="entry name" value="SDRFAMILY"/>
</dbReference>
<organism evidence="2 3">
    <name type="scientific">Triplophysa tibetana</name>
    <dbReference type="NCBI Taxonomy" id="1572043"/>
    <lineage>
        <taxon>Eukaryota</taxon>
        <taxon>Metazoa</taxon>
        <taxon>Chordata</taxon>
        <taxon>Craniata</taxon>
        <taxon>Vertebrata</taxon>
        <taxon>Euteleostomi</taxon>
        <taxon>Actinopterygii</taxon>
        <taxon>Neopterygii</taxon>
        <taxon>Teleostei</taxon>
        <taxon>Ostariophysi</taxon>
        <taxon>Cypriniformes</taxon>
        <taxon>Nemacheilidae</taxon>
        <taxon>Triplophysa</taxon>
    </lineage>
</organism>
<dbReference type="AlphaFoldDB" id="A0A5A9P1N7"/>
<dbReference type="InterPro" id="IPR036291">
    <property type="entry name" value="NAD(P)-bd_dom_sf"/>
</dbReference>
<dbReference type="SUPFAM" id="SSF51735">
    <property type="entry name" value="NAD(P)-binding Rossmann-fold domains"/>
    <property type="match status" value="1"/>
</dbReference>
<dbReference type="Pfam" id="PF00106">
    <property type="entry name" value="adh_short"/>
    <property type="match status" value="1"/>
</dbReference>
<dbReference type="CDD" id="cd05325">
    <property type="entry name" value="carb_red_sniffer_like_SDR_c"/>
    <property type="match status" value="1"/>
</dbReference>
<evidence type="ECO:0000256" key="1">
    <source>
        <dbReference type="RuleBase" id="RU000363"/>
    </source>
</evidence>
<dbReference type="PANTHER" id="PTHR43544">
    <property type="entry name" value="SHORT-CHAIN DEHYDROGENASE/REDUCTASE"/>
    <property type="match status" value="1"/>
</dbReference>
<gene>
    <name evidence="2" type="ORF">E1301_Tti010221</name>
</gene>
<dbReference type="PANTHER" id="PTHR43544:SF33">
    <property type="entry name" value="C-FACTOR"/>
    <property type="match status" value="1"/>
</dbReference>
<keyword evidence="3" id="KW-1185">Reference proteome</keyword>
<name>A0A5A9P1N7_9TELE</name>
<dbReference type="GO" id="GO:0005737">
    <property type="term" value="C:cytoplasm"/>
    <property type="evidence" value="ECO:0007669"/>
    <property type="project" value="TreeGrafter"/>
</dbReference>
<comment type="caution">
    <text evidence="2">The sequence shown here is derived from an EMBL/GenBank/DDBJ whole genome shotgun (WGS) entry which is preliminary data.</text>
</comment>
<sequence length="265" mass="28692">MACRICHSVLVTGSNRGIGLEIVRQLVDSPSGPVKIFASCRDPDGPRTEELQELAQKHQDVITVVQLVKNFSLDICSSASIKEALKLVENEVQEKGLNLIINNAGVNIPGSLADTEKSMMVDVYTSNVVGPMMVAKDFRALLCKAAAQFSHQTSMSCKRSAIINVSTLLSSITICPENFSLAPMYPYRVSKAALNMLTRCLAEDLKKDGILVMALHPGWVQTEMGGSEAPLTAAESVKGMLEVIANLTEKETGTLLDWKGNSIPW</sequence>
<accession>A0A5A9P1N7</accession>
<dbReference type="InterPro" id="IPR051468">
    <property type="entry name" value="Fungal_SecMetab_SDRs"/>
</dbReference>
<reference evidence="2 3" key="1">
    <citation type="journal article" date="2019" name="Mol. Ecol. Resour.">
        <title>Chromosome-level genome assembly of Triplophysa tibetana, a fish adapted to the harsh high-altitude environment of the Tibetan Plateau.</title>
        <authorList>
            <person name="Yang X."/>
            <person name="Liu H."/>
            <person name="Ma Z."/>
            <person name="Zou Y."/>
            <person name="Zou M."/>
            <person name="Mao Y."/>
            <person name="Li X."/>
            <person name="Wang H."/>
            <person name="Chen T."/>
            <person name="Wang W."/>
            <person name="Yang R."/>
        </authorList>
    </citation>
    <scope>NUCLEOTIDE SEQUENCE [LARGE SCALE GENOMIC DNA]</scope>
    <source>
        <strain evidence="2">TTIB1903HZAU</strain>
        <tissue evidence="2">Muscle</tissue>
    </source>
</reference>
<evidence type="ECO:0000313" key="3">
    <source>
        <dbReference type="Proteomes" id="UP000324632"/>
    </source>
</evidence>